<dbReference type="RefSeq" id="YP_009949525.1">
    <property type="nucleotide sequence ID" value="NC_051581.1"/>
</dbReference>
<name>A0A6B9LCW3_9CAUD</name>
<keyword evidence="3" id="KW-1185">Reference proteome</keyword>
<keyword evidence="1" id="KW-0472">Membrane</keyword>
<dbReference type="KEGG" id="vg:60320930"/>
<evidence type="ECO:0000256" key="1">
    <source>
        <dbReference type="SAM" id="Phobius"/>
    </source>
</evidence>
<keyword evidence="1" id="KW-0812">Transmembrane</keyword>
<proteinExistence type="predicted"/>
<gene>
    <name evidence="2" type="primary">66</name>
    <name evidence="2" type="ORF">PBI_BIRDSNEST_66</name>
</gene>
<dbReference type="EMBL" id="MN813686">
    <property type="protein sequence ID" value="QHB37368.1"/>
    <property type="molecule type" value="Genomic_DNA"/>
</dbReference>
<sequence length="66" mass="7466">MDWATFWHIALVILAWAIGKAAGRREVRRPVVWLNLVMEGEVIGRVRITDLTPTLDLPPTEEGDRG</sequence>
<accession>A0A6B9LCW3</accession>
<evidence type="ECO:0000313" key="2">
    <source>
        <dbReference type="EMBL" id="QHB37368.1"/>
    </source>
</evidence>
<reference evidence="2 3" key="1">
    <citation type="submission" date="2019-12" db="EMBL/GenBank/DDBJ databases">
        <authorList>
            <person name="Lauer M.J."/>
            <person name="Curtus N.L."/>
            <person name="Garlena R.A."/>
            <person name="Russell D.A."/>
            <person name="Pope W.H."/>
            <person name="Jacobs-Sera D."/>
            <person name="Hatfull G.F."/>
        </authorList>
    </citation>
    <scope>NUCLEOTIDE SEQUENCE [LARGE SCALE GENOMIC DNA]</scope>
</reference>
<organism evidence="2 3">
    <name type="scientific">Mycobacterium phage BirdsNest</name>
    <dbReference type="NCBI Taxonomy" id="2686231"/>
    <lineage>
        <taxon>Viruses</taxon>
        <taxon>Duplodnaviria</taxon>
        <taxon>Heunggongvirae</taxon>
        <taxon>Uroviricota</taxon>
        <taxon>Caudoviricetes</taxon>
        <taxon>Bclasvirinae</taxon>
        <taxon>Birdsnestvirus</taxon>
        <taxon>Birdsnestvirus birdsnest</taxon>
    </lineage>
</organism>
<protein>
    <submittedName>
        <fullName evidence="2">Uncharacterized protein</fullName>
    </submittedName>
</protein>
<feature type="transmembrane region" description="Helical" evidence="1">
    <location>
        <begin position="6"/>
        <end position="23"/>
    </location>
</feature>
<dbReference type="GeneID" id="60320930"/>
<evidence type="ECO:0000313" key="3">
    <source>
        <dbReference type="Proteomes" id="UP000463946"/>
    </source>
</evidence>
<dbReference type="Proteomes" id="UP000463946">
    <property type="component" value="Segment"/>
</dbReference>
<keyword evidence="1" id="KW-1133">Transmembrane helix</keyword>